<dbReference type="EMBL" id="CAAE01015009">
    <property type="protein sequence ID" value="CAG09887.1"/>
    <property type="molecule type" value="Genomic_DNA"/>
</dbReference>
<keyword evidence="5" id="KW-0966">Cell projection</keyword>
<organism evidence="6">
    <name type="scientific">Tetraodon nigroviridis</name>
    <name type="common">Spotted green pufferfish</name>
    <name type="synonym">Chelonodon nigroviridis</name>
    <dbReference type="NCBI Taxonomy" id="99883"/>
    <lineage>
        <taxon>Eukaryota</taxon>
        <taxon>Metazoa</taxon>
        <taxon>Chordata</taxon>
        <taxon>Craniata</taxon>
        <taxon>Vertebrata</taxon>
        <taxon>Euteleostomi</taxon>
        <taxon>Actinopterygii</taxon>
        <taxon>Neopterygii</taxon>
        <taxon>Teleostei</taxon>
        <taxon>Neoteleostei</taxon>
        <taxon>Acanthomorphata</taxon>
        <taxon>Eupercaria</taxon>
        <taxon>Tetraodontiformes</taxon>
        <taxon>Tetradontoidea</taxon>
        <taxon>Tetraodontidae</taxon>
        <taxon>Tetraodon</taxon>
    </lineage>
</organism>
<proteinExistence type="predicted"/>
<dbReference type="AlphaFoldDB" id="Q4RNZ5"/>
<keyword evidence="4" id="KW-0206">Cytoskeleton</keyword>
<evidence type="ECO:0000256" key="4">
    <source>
        <dbReference type="ARBA" id="ARBA00023212"/>
    </source>
</evidence>
<name>Q4RNZ5_TETNG</name>
<dbReference type="Pfam" id="PF07162">
    <property type="entry name" value="B9-C2"/>
    <property type="match status" value="1"/>
</dbReference>
<evidence type="ECO:0000256" key="2">
    <source>
        <dbReference type="ARBA" id="ARBA00022490"/>
    </source>
</evidence>
<gene>
    <name evidence="6" type="ORF">GSTENG00031342001</name>
</gene>
<dbReference type="GO" id="GO:0030030">
    <property type="term" value="P:cell projection organization"/>
    <property type="evidence" value="ECO:0007669"/>
    <property type="project" value="UniProtKB-KW"/>
</dbReference>
<accession>Q4RNZ5</accession>
<keyword evidence="2" id="KW-0963">Cytoplasm</keyword>
<evidence type="ECO:0000313" key="6">
    <source>
        <dbReference type="EMBL" id="CAG09887.1"/>
    </source>
</evidence>
<comment type="caution">
    <text evidence="6">The sequence shown here is derived from an EMBL/GenBank/DDBJ whole genome shotgun (WGS) entry which is preliminary data.</text>
</comment>
<sequence length="72" mass="7948">MAELHIISWIVGSSSFSESSLFHKWGVHTRAAWCPLSGLRGGQTQVDVPQNGKIASWSHTIDLHCTTKDLDD</sequence>
<dbReference type="KEGG" id="tng:GSTEN00031342G001"/>
<comment type="subcellular location">
    <subcellularLocation>
        <location evidence="1">Cytoplasm</location>
        <location evidence="1">Cytoskeleton</location>
        <location evidence="1">Cilium basal body</location>
    </subcellularLocation>
</comment>
<reference evidence="6" key="1">
    <citation type="journal article" date="2004" name="Nature">
        <title>Genome duplication in the teleost fish Tetraodon nigroviridis reveals the early vertebrate proto-karyotype.</title>
        <authorList>
            <person name="Jaillon O."/>
            <person name="Aury J.-M."/>
            <person name="Brunet F."/>
            <person name="Petit J.-L."/>
            <person name="Stange-Thomann N."/>
            <person name="Mauceli E."/>
            <person name="Bouneau L."/>
            <person name="Fischer C."/>
            <person name="Ozouf-Costaz C."/>
            <person name="Bernot A."/>
            <person name="Nicaud S."/>
            <person name="Jaffe D."/>
            <person name="Fisher S."/>
            <person name="Lutfalla G."/>
            <person name="Dossat C."/>
            <person name="Segurens B."/>
            <person name="Dasilva C."/>
            <person name="Salanoubat M."/>
            <person name="Levy M."/>
            <person name="Boudet N."/>
            <person name="Castellano S."/>
            <person name="Anthouard V."/>
            <person name="Jubin C."/>
            <person name="Castelli V."/>
            <person name="Katinka M."/>
            <person name="Vacherie B."/>
            <person name="Biemont C."/>
            <person name="Skalli Z."/>
            <person name="Cattolico L."/>
            <person name="Poulain J."/>
            <person name="De Berardinis V."/>
            <person name="Cruaud C."/>
            <person name="Duprat S."/>
            <person name="Brottier P."/>
            <person name="Coutanceau J.-P."/>
            <person name="Gouzy J."/>
            <person name="Parra G."/>
            <person name="Lardier G."/>
            <person name="Chapple C."/>
            <person name="McKernan K.J."/>
            <person name="McEwan P."/>
            <person name="Bosak S."/>
            <person name="Kellis M."/>
            <person name="Volff J.-N."/>
            <person name="Guigo R."/>
            <person name="Zody M.C."/>
            <person name="Mesirov J."/>
            <person name="Lindblad-Toh K."/>
            <person name="Birren B."/>
            <person name="Nusbaum C."/>
            <person name="Kahn D."/>
            <person name="Robinson-Rechavi M."/>
            <person name="Laudet V."/>
            <person name="Schachter V."/>
            <person name="Quetier F."/>
            <person name="Saurin W."/>
            <person name="Scarpelli C."/>
            <person name="Wincker P."/>
            <person name="Lander E.S."/>
            <person name="Weissenbach J."/>
            <person name="Roest Crollius H."/>
        </authorList>
    </citation>
    <scope>NUCLEOTIDE SEQUENCE [LARGE SCALE GENOMIC DNA]</scope>
</reference>
<protein>
    <submittedName>
        <fullName evidence="6">(spotted green pufferfish) hypothetical protein</fullName>
    </submittedName>
</protein>
<dbReference type="OrthoDB" id="184109at2759"/>
<evidence type="ECO:0000256" key="1">
    <source>
        <dbReference type="ARBA" id="ARBA00004120"/>
    </source>
</evidence>
<dbReference type="GO" id="GO:0005929">
    <property type="term" value="C:cilium"/>
    <property type="evidence" value="ECO:0007669"/>
    <property type="project" value="UniProtKB-ARBA"/>
</dbReference>
<keyword evidence="3" id="KW-0970">Cilium biogenesis/degradation</keyword>
<dbReference type="PROSITE" id="PS51381">
    <property type="entry name" value="C2_B9"/>
    <property type="match status" value="1"/>
</dbReference>
<evidence type="ECO:0000256" key="5">
    <source>
        <dbReference type="ARBA" id="ARBA00023273"/>
    </source>
</evidence>
<reference evidence="6" key="2">
    <citation type="submission" date="2004-02" db="EMBL/GenBank/DDBJ databases">
        <authorList>
            <consortium name="Genoscope"/>
            <consortium name="Whitehead Institute Centre for Genome Research"/>
        </authorList>
    </citation>
    <scope>NUCLEOTIDE SEQUENCE</scope>
</reference>
<dbReference type="InterPro" id="IPR010796">
    <property type="entry name" value="C2_B9-type_dom"/>
</dbReference>
<evidence type="ECO:0000256" key="3">
    <source>
        <dbReference type="ARBA" id="ARBA00022794"/>
    </source>
</evidence>